<protein>
    <submittedName>
        <fullName evidence="1">Uncharacterized protein</fullName>
    </submittedName>
</protein>
<organism evidence="1 2">
    <name type="scientific">Fusarium decemcellulare</name>
    <dbReference type="NCBI Taxonomy" id="57161"/>
    <lineage>
        <taxon>Eukaryota</taxon>
        <taxon>Fungi</taxon>
        <taxon>Dikarya</taxon>
        <taxon>Ascomycota</taxon>
        <taxon>Pezizomycotina</taxon>
        <taxon>Sordariomycetes</taxon>
        <taxon>Hypocreomycetidae</taxon>
        <taxon>Hypocreales</taxon>
        <taxon>Nectriaceae</taxon>
        <taxon>Fusarium</taxon>
        <taxon>Fusarium decemcellulare species complex</taxon>
    </lineage>
</organism>
<sequence length="184" mass="20998">MASSDDLEAVTAALGVTSISETNAESSDSWSLFPTLHDQVSAKLAEDDLTFTFNETDDDETWLKAYDTRIMGRFRCDNSGCPTDGWASKMVAIMIRMYTDDQYNVRVFHQRCKDCNSLSRPSLNERTYVERVAYRLKKWKGLRQKRPPWNPRITDPHKGELCEGCQNGICARMMASGKVIDHEE</sequence>
<dbReference type="EMBL" id="JANRMS010003126">
    <property type="protein sequence ID" value="KAJ3519551.1"/>
    <property type="molecule type" value="Genomic_DNA"/>
</dbReference>
<evidence type="ECO:0000313" key="2">
    <source>
        <dbReference type="Proteomes" id="UP001148629"/>
    </source>
</evidence>
<dbReference type="Proteomes" id="UP001148629">
    <property type="component" value="Unassembled WGS sequence"/>
</dbReference>
<name>A0ACC1RI07_9HYPO</name>
<accession>A0ACC1RI07</accession>
<evidence type="ECO:0000313" key="1">
    <source>
        <dbReference type="EMBL" id="KAJ3519551.1"/>
    </source>
</evidence>
<gene>
    <name evidence="1" type="ORF">NM208_g14085</name>
</gene>
<keyword evidence="2" id="KW-1185">Reference proteome</keyword>
<comment type="caution">
    <text evidence="1">The sequence shown here is derived from an EMBL/GenBank/DDBJ whole genome shotgun (WGS) entry which is preliminary data.</text>
</comment>
<proteinExistence type="predicted"/>
<reference evidence="1" key="1">
    <citation type="submission" date="2022-08" db="EMBL/GenBank/DDBJ databases">
        <title>Genome Sequence of Fusarium decemcellulare.</title>
        <authorList>
            <person name="Buettner E."/>
        </authorList>
    </citation>
    <scope>NUCLEOTIDE SEQUENCE</scope>
    <source>
        <strain evidence="1">Babe19</strain>
    </source>
</reference>